<dbReference type="EMBL" id="RJNJ01000024">
    <property type="protein sequence ID" value="RSI63895.1"/>
    <property type="molecule type" value="Genomic_DNA"/>
</dbReference>
<organism evidence="1 2">
    <name type="scientific">Streptococcus oralis</name>
    <dbReference type="NCBI Taxonomy" id="1303"/>
    <lineage>
        <taxon>Bacteria</taxon>
        <taxon>Bacillati</taxon>
        <taxon>Bacillota</taxon>
        <taxon>Bacilli</taxon>
        <taxon>Lactobacillales</taxon>
        <taxon>Streptococcaceae</taxon>
        <taxon>Streptococcus</taxon>
    </lineage>
</organism>
<gene>
    <name evidence="1" type="ORF">D8863_09930</name>
</gene>
<accession>A0A3R9IK17</accession>
<dbReference type="RefSeq" id="WP_125441847.1">
    <property type="nucleotide sequence ID" value="NZ_RJNJ01000024.1"/>
</dbReference>
<proteinExistence type="predicted"/>
<dbReference type="InterPro" id="IPR038509">
    <property type="entry name" value="IFS_sf"/>
</dbReference>
<evidence type="ECO:0000313" key="2">
    <source>
        <dbReference type="Proteomes" id="UP000267593"/>
    </source>
</evidence>
<name>A0A3R9IK17_STROR</name>
<reference evidence="1 2" key="1">
    <citation type="submission" date="2018-11" db="EMBL/GenBank/DDBJ databases">
        <title>Species Designations Belie Phenotypic and Genotypic Heterogeneity in Oral Streptococci.</title>
        <authorList>
            <person name="Velsko I."/>
        </authorList>
    </citation>
    <scope>NUCLEOTIDE SEQUENCE [LARGE SCALE GENOMIC DNA]</scope>
    <source>
        <strain evidence="1 2">BCC63</strain>
    </source>
</reference>
<evidence type="ECO:0000313" key="1">
    <source>
        <dbReference type="EMBL" id="RSI63895.1"/>
    </source>
</evidence>
<dbReference type="Gene3D" id="1.25.40.520">
    <property type="match status" value="1"/>
</dbReference>
<dbReference type="Proteomes" id="UP000267593">
    <property type="component" value="Unassembled WGS sequence"/>
</dbReference>
<dbReference type="AlphaFoldDB" id="A0A3R9IK17"/>
<comment type="caution">
    <text evidence="1">The sequence shown here is derived from an EMBL/GenBank/DDBJ whole genome shotgun (WGS) entry which is preliminary data.</text>
</comment>
<protein>
    <submittedName>
        <fullName evidence="1">Uncharacterized protein</fullName>
    </submittedName>
</protein>
<sequence>MNFRTKILEAIKEGNVEDILRGRQKYRVDPPTSVPDVFPTDINQVLFEYFYNQSDIKNIELLLENSLIKLTKSSATDLYISILFFDSILFMEDKGIATFKIDTSKLVAEIASGIQKFREELMKSITFNNGLTKKEPMKVVVRFNQRYKDKYNFSILDD</sequence>